<evidence type="ECO:0000256" key="1">
    <source>
        <dbReference type="SAM" id="MobiDB-lite"/>
    </source>
</evidence>
<dbReference type="AlphaFoldDB" id="H8X1C6"/>
<dbReference type="PANTHER" id="PTHR34814:SF1">
    <property type="entry name" value="NITROSOGUANIDINE RESISTANCE PROTEIN SNG1"/>
    <property type="match status" value="1"/>
</dbReference>
<dbReference type="HOGENOM" id="CLU_020178_0_2_1"/>
<sequence>MSNTITQDNDAYMNQGLPKQQQSSKHDEESTATSSFSKMVNDLREEAGKHVTHQDHQQPNQEKQNQPSVQPHGRHFVSFHSSEYKKHRQKIYIRFGLIMLAMAILLLTALSIYWGAFYEITHKVKGLKMLVVIGDESTMDGIPPLFGNTMESLLKQPQAKASGDWHVYKESEFEELAQAKNNTIRGEILRRVHHQLYWSAIYIKPNASYNYYQALVNGDAKYNVSDNTVTAYYETARDFLVVPSYVIPQLAEIESLWLHQQSSVISQLAENNTIESLAQKAIFASSVQFTKVDTIPVSNHVLSAPMQLGFIYLIIVSFFQVSFFSEPHQKVAKTPIKRPHYLLYRYISSISAFFFLSLIFGLASLAYQIDFTVTYGKSGFLVYWSITFLTMCAVGLATEIMGMFIIPFYPPLMGFWLIFWVIVNIAPTYNAIALTNNFYRYGYAMPIHNSYEATKTVFFDVYKGQLGRNFGILVAWVVSLTVAFPFVLKRFAKSMGKKAAATVAKTQEQAKRETKIDVQKEEV</sequence>
<proteinExistence type="predicted"/>
<dbReference type="RefSeq" id="XP_003867603.1">
    <property type="nucleotide sequence ID" value="XM_003867555.1"/>
</dbReference>
<dbReference type="KEGG" id="cot:CORT_0B04580"/>
<feature type="compositionally biased region" description="Polar residues" evidence="1">
    <location>
        <begin position="57"/>
        <end position="69"/>
    </location>
</feature>
<feature type="transmembrane region" description="Helical" evidence="2">
    <location>
        <begin position="91"/>
        <end position="114"/>
    </location>
</feature>
<keyword evidence="2" id="KW-0472">Membrane</keyword>
<protein>
    <recommendedName>
        <fullName evidence="3">DUF3533 domain-containing protein</fullName>
    </recommendedName>
</protein>
<dbReference type="eggNOG" id="ENOG502QUA0">
    <property type="taxonomic scope" value="Eukaryota"/>
</dbReference>
<evidence type="ECO:0000313" key="5">
    <source>
        <dbReference type="Proteomes" id="UP000005018"/>
    </source>
</evidence>
<dbReference type="InterPro" id="IPR022703">
    <property type="entry name" value="DUF3533"/>
</dbReference>
<keyword evidence="2" id="KW-1133">Transmembrane helix</keyword>
<name>H8X1C6_CANO9</name>
<keyword evidence="5" id="KW-1185">Reference proteome</keyword>
<feature type="region of interest" description="Disordered" evidence="1">
    <location>
        <begin position="1"/>
        <end position="74"/>
    </location>
</feature>
<evidence type="ECO:0000259" key="3">
    <source>
        <dbReference type="Pfam" id="PF12051"/>
    </source>
</evidence>
<dbReference type="PANTHER" id="PTHR34814">
    <property type="entry name" value="NITROSOGUANIDINE RESISTANCE PROTEIN SNG1"/>
    <property type="match status" value="1"/>
</dbReference>
<organism evidence="4 5">
    <name type="scientific">Candida orthopsilosis (strain 90-125)</name>
    <name type="common">Yeast</name>
    <dbReference type="NCBI Taxonomy" id="1136231"/>
    <lineage>
        <taxon>Eukaryota</taxon>
        <taxon>Fungi</taxon>
        <taxon>Dikarya</taxon>
        <taxon>Ascomycota</taxon>
        <taxon>Saccharomycotina</taxon>
        <taxon>Pichiomycetes</taxon>
        <taxon>Debaryomycetaceae</taxon>
        <taxon>Candida/Lodderomyces clade</taxon>
        <taxon>Candida</taxon>
    </lineage>
</organism>
<feature type="domain" description="DUF3533" evidence="3">
    <location>
        <begin position="99"/>
        <end position="481"/>
    </location>
</feature>
<feature type="transmembrane region" description="Helical" evidence="2">
    <location>
        <begin position="306"/>
        <end position="325"/>
    </location>
</feature>
<dbReference type="GO" id="GO:0016020">
    <property type="term" value="C:membrane"/>
    <property type="evidence" value="ECO:0007669"/>
    <property type="project" value="TreeGrafter"/>
</dbReference>
<evidence type="ECO:0000313" key="4">
    <source>
        <dbReference type="EMBL" id="CCG22166.1"/>
    </source>
</evidence>
<dbReference type="GeneID" id="14538213"/>
<feature type="transmembrane region" description="Helical" evidence="2">
    <location>
        <begin position="470"/>
        <end position="488"/>
    </location>
</feature>
<dbReference type="InterPro" id="IPR053001">
    <property type="entry name" value="MNNG_permease-like"/>
</dbReference>
<keyword evidence="2" id="KW-0812">Transmembrane</keyword>
<gene>
    <name evidence="4" type="ORF">CORT_0B04580</name>
</gene>
<reference evidence="4 5" key="1">
    <citation type="journal article" date="2012" name="PLoS ONE">
        <title>Sequence and analysis of the genome of the pathogenic yeast Candida orthopsilosis.</title>
        <authorList>
            <person name="Riccombeni A."/>
            <person name="Vidanes G."/>
            <person name="Proux-Wera E."/>
            <person name="Wolfe K.H."/>
            <person name="Butler G."/>
        </authorList>
    </citation>
    <scope>NUCLEOTIDE SEQUENCE [LARGE SCALE GENOMIC DNA]</scope>
    <source>
        <strain evidence="4 5">Co 90-125</strain>
    </source>
</reference>
<dbReference type="OrthoDB" id="2140105at2759"/>
<dbReference type="EMBL" id="HE681720">
    <property type="protein sequence ID" value="CCG22166.1"/>
    <property type="molecule type" value="Genomic_DNA"/>
</dbReference>
<accession>H8X1C6</accession>
<feature type="compositionally biased region" description="Basic and acidic residues" evidence="1">
    <location>
        <begin position="41"/>
        <end position="56"/>
    </location>
</feature>
<feature type="transmembrane region" description="Helical" evidence="2">
    <location>
        <begin position="413"/>
        <end position="432"/>
    </location>
</feature>
<feature type="transmembrane region" description="Helical" evidence="2">
    <location>
        <begin position="381"/>
        <end position="406"/>
    </location>
</feature>
<dbReference type="Pfam" id="PF12051">
    <property type="entry name" value="DUF3533"/>
    <property type="match status" value="1"/>
</dbReference>
<dbReference type="Proteomes" id="UP000005018">
    <property type="component" value="Chromosome 2"/>
</dbReference>
<evidence type="ECO:0000256" key="2">
    <source>
        <dbReference type="SAM" id="Phobius"/>
    </source>
</evidence>
<feature type="transmembrane region" description="Helical" evidence="2">
    <location>
        <begin position="346"/>
        <end position="369"/>
    </location>
</feature>